<sequence>MADRPPDQLLLIRVPHQPTPPHPASPINKQSKVRAADLVAYEVTRRVVGESATRKSSWPGYLIPVAQLRSLRDPRRREGIGTSAWELDRGDGDAEGGKGRAAARWDWGSGRVWLFSDDDRW</sequence>
<evidence type="ECO:0000313" key="3">
    <source>
        <dbReference type="Proteomes" id="UP000604825"/>
    </source>
</evidence>
<reference evidence="2" key="1">
    <citation type="submission" date="2020-10" db="EMBL/GenBank/DDBJ databases">
        <authorList>
            <person name="Han B."/>
            <person name="Lu T."/>
            <person name="Zhao Q."/>
            <person name="Huang X."/>
            <person name="Zhao Y."/>
        </authorList>
    </citation>
    <scope>NUCLEOTIDE SEQUENCE</scope>
</reference>
<feature type="region of interest" description="Disordered" evidence="1">
    <location>
        <begin position="1"/>
        <end position="31"/>
    </location>
</feature>
<proteinExistence type="predicted"/>
<keyword evidence="3" id="KW-1185">Reference proteome</keyword>
<evidence type="ECO:0000256" key="1">
    <source>
        <dbReference type="SAM" id="MobiDB-lite"/>
    </source>
</evidence>
<dbReference type="Proteomes" id="UP000604825">
    <property type="component" value="Unassembled WGS sequence"/>
</dbReference>
<dbReference type="EMBL" id="CAJGYO010000004">
    <property type="protein sequence ID" value="CAD6223169.1"/>
    <property type="molecule type" value="Genomic_DNA"/>
</dbReference>
<comment type="caution">
    <text evidence="2">The sequence shown here is derived from an EMBL/GenBank/DDBJ whole genome shotgun (WGS) entry which is preliminary data.</text>
</comment>
<protein>
    <submittedName>
        <fullName evidence="2">Uncharacterized protein</fullName>
    </submittedName>
</protein>
<evidence type="ECO:0000313" key="2">
    <source>
        <dbReference type="EMBL" id="CAD6223169.1"/>
    </source>
</evidence>
<dbReference type="AlphaFoldDB" id="A0A811NL51"/>
<feature type="region of interest" description="Disordered" evidence="1">
    <location>
        <begin position="80"/>
        <end position="101"/>
    </location>
</feature>
<gene>
    <name evidence="2" type="ORF">NCGR_LOCUS15598</name>
</gene>
<feature type="compositionally biased region" description="Basic and acidic residues" evidence="1">
    <location>
        <begin position="86"/>
        <end position="98"/>
    </location>
</feature>
<organism evidence="2 3">
    <name type="scientific">Miscanthus lutarioriparius</name>
    <dbReference type="NCBI Taxonomy" id="422564"/>
    <lineage>
        <taxon>Eukaryota</taxon>
        <taxon>Viridiplantae</taxon>
        <taxon>Streptophyta</taxon>
        <taxon>Embryophyta</taxon>
        <taxon>Tracheophyta</taxon>
        <taxon>Spermatophyta</taxon>
        <taxon>Magnoliopsida</taxon>
        <taxon>Liliopsida</taxon>
        <taxon>Poales</taxon>
        <taxon>Poaceae</taxon>
        <taxon>PACMAD clade</taxon>
        <taxon>Panicoideae</taxon>
        <taxon>Andropogonodae</taxon>
        <taxon>Andropogoneae</taxon>
        <taxon>Saccharinae</taxon>
        <taxon>Miscanthus</taxon>
    </lineage>
</organism>
<accession>A0A811NL51</accession>
<name>A0A811NL51_9POAL</name>